<feature type="transmembrane region" description="Helical" evidence="6">
    <location>
        <begin position="21"/>
        <end position="41"/>
    </location>
</feature>
<keyword evidence="6" id="KW-0472">Membrane</keyword>
<comment type="similarity">
    <text evidence="5">Belongs to the cytochrome P450 family.</text>
</comment>
<dbReference type="AlphaFoldDB" id="A0A9P4J8P0"/>
<dbReference type="GO" id="GO:0016705">
    <property type="term" value="F:oxidoreductase activity, acting on paired donors, with incorporation or reduction of molecular oxygen"/>
    <property type="evidence" value="ECO:0007669"/>
    <property type="project" value="InterPro"/>
</dbReference>
<keyword evidence="2 4" id="KW-0479">Metal-binding</keyword>
<keyword evidence="8" id="KW-1185">Reference proteome</keyword>
<keyword evidence="6" id="KW-0812">Transmembrane</keyword>
<dbReference type="InterPro" id="IPR036396">
    <property type="entry name" value="Cyt_P450_sf"/>
</dbReference>
<evidence type="ECO:0000256" key="6">
    <source>
        <dbReference type="SAM" id="Phobius"/>
    </source>
</evidence>
<keyword evidence="5" id="KW-0560">Oxidoreductase</keyword>
<dbReference type="InterPro" id="IPR050121">
    <property type="entry name" value="Cytochrome_P450_monoxygenase"/>
</dbReference>
<proteinExistence type="inferred from homology"/>
<evidence type="ECO:0000256" key="4">
    <source>
        <dbReference type="PIRSR" id="PIRSR602401-1"/>
    </source>
</evidence>
<gene>
    <name evidence="7" type="ORF">K461DRAFT_263843</name>
</gene>
<comment type="cofactor">
    <cofactor evidence="1 4">
        <name>heme</name>
        <dbReference type="ChEBI" id="CHEBI:30413"/>
    </cofactor>
</comment>
<comment type="caution">
    <text evidence="7">The sequence shown here is derived from an EMBL/GenBank/DDBJ whole genome shotgun (WGS) entry which is preliminary data.</text>
</comment>
<sequence>MALTRLFSSFRPAFPSLADPLYLTLFLLLLFISTLIVRRLFSSPLCSVPGPILWRLSRLSGLYASYAGHEATLYTNMFRKYNTPILRIGPNEVLIADGNALSPIYHASGGMDKADCYNNFHIDGFPTLFSAVDRAHRLPRARSVKGLFATRSLREDEAKVENAVQLGVERLSRERKRALNDGGPVDLLSACRAVALDVVTSYLFGTSYGGVEEETNHLSAGAFVDAFVGVGRFFFLPPWLFGLVDRFCQWAFETRETVQSMDLVDSFVRGLVDDANVEDGTYQAQMLKLGLSKDEVVAQCKDLIFAGTDSSGMNLSTFCWNVTQQPAIYNRLKDELRRAREEDIDCDLSTLPYFRACIRETLRLSMANPTRLPRVVPEGGWTFQPTPDFSYSATKSSSKWNQKVYFLPAGTLVSVQIHTLHYSPAIFPDAGRFDPDRWLTASDQQLEKMNRDWIPFSVGSRQCIARNLAMVELNLACAAIIEAGVLSGAKPVGARIEILEWFNSRVRGERIEIEYSKE</sequence>
<keyword evidence="5" id="KW-0503">Monooxygenase</keyword>
<dbReference type="PRINTS" id="PR00463">
    <property type="entry name" value="EP450I"/>
</dbReference>
<dbReference type="GO" id="GO:0020037">
    <property type="term" value="F:heme binding"/>
    <property type="evidence" value="ECO:0007669"/>
    <property type="project" value="InterPro"/>
</dbReference>
<dbReference type="EMBL" id="ML996081">
    <property type="protein sequence ID" value="KAF2156861.1"/>
    <property type="molecule type" value="Genomic_DNA"/>
</dbReference>
<dbReference type="InterPro" id="IPR001128">
    <property type="entry name" value="Cyt_P450"/>
</dbReference>
<dbReference type="PANTHER" id="PTHR24305">
    <property type="entry name" value="CYTOCHROME P450"/>
    <property type="match status" value="1"/>
</dbReference>
<dbReference type="Gene3D" id="1.10.630.10">
    <property type="entry name" value="Cytochrome P450"/>
    <property type="match status" value="1"/>
</dbReference>
<dbReference type="PRINTS" id="PR00385">
    <property type="entry name" value="P450"/>
</dbReference>
<evidence type="ECO:0000313" key="8">
    <source>
        <dbReference type="Proteomes" id="UP000799439"/>
    </source>
</evidence>
<name>A0A9P4J8P0_9PEZI</name>
<dbReference type="SUPFAM" id="SSF48264">
    <property type="entry name" value="Cytochrome P450"/>
    <property type="match status" value="1"/>
</dbReference>
<dbReference type="PANTHER" id="PTHR24305:SF156">
    <property type="entry name" value="P450, PUTATIVE (EUROFUNG)-RELATED"/>
    <property type="match status" value="1"/>
</dbReference>
<reference evidence="7" key="1">
    <citation type="journal article" date="2020" name="Stud. Mycol.">
        <title>101 Dothideomycetes genomes: a test case for predicting lifestyles and emergence of pathogens.</title>
        <authorList>
            <person name="Haridas S."/>
            <person name="Albert R."/>
            <person name="Binder M."/>
            <person name="Bloem J."/>
            <person name="Labutti K."/>
            <person name="Salamov A."/>
            <person name="Andreopoulos B."/>
            <person name="Baker S."/>
            <person name="Barry K."/>
            <person name="Bills G."/>
            <person name="Bluhm B."/>
            <person name="Cannon C."/>
            <person name="Castanera R."/>
            <person name="Culley D."/>
            <person name="Daum C."/>
            <person name="Ezra D."/>
            <person name="Gonzalez J."/>
            <person name="Henrissat B."/>
            <person name="Kuo A."/>
            <person name="Liang C."/>
            <person name="Lipzen A."/>
            <person name="Lutzoni F."/>
            <person name="Magnuson J."/>
            <person name="Mondo S."/>
            <person name="Nolan M."/>
            <person name="Ohm R."/>
            <person name="Pangilinan J."/>
            <person name="Park H.-J."/>
            <person name="Ramirez L."/>
            <person name="Alfaro M."/>
            <person name="Sun H."/>
            <person name="Tritt A."/>
            <person name="Yoshinaga Y."/>
            <person name="Zwiers L.-H."/>
            <person name="Turgeon B."/>
            <person name="Goodwin S."/>
            <person name="Spatafora J."/>
            <person name="Crous P."/>
            <person name="Grigoriev I."/>
        </authorList>
    </citation>
    <scope>NUCLEOTIDE SEQUENCE</scope>
    <source>
        <strain evidence="7">CBS 260.36</strain>
    </source>
</reference>
<keyword evidence="4 5" id="KW-0349">Heme</keyword>
<dbReference type="Proteomes" id="UP000799439">
    <property type="component" value="Unassembled WGS sequence"/>
</dbReference>
<dbReference type="InterPro" id="IPR017972">
    <property type="entry name" value="Cyt_P450_CS"/>
</dbReference>
<dbReference type="PROSITE" id="PS00086">
    <property type="entry name" value="CYTOCHROME_P450"/>
    <property type="match status" value="1"/>
</dbReference>
<dbReference type="Pfam" id="PF00067">
    <property type="entry name" value="p450"/>
    <property type="match status" value="2"/>
</dbReference>
<dbReference type="GO" id="GO:0004497">
    <property type="term" value="F:monooxygenase activity"/>
    <property type="evidence" value="ECO:0007669"/>
    <property type="project" value="UniProtKB-KW"/>
</dbReference>
<evidence type="ECO:0000313" key="7">
    <source>
        <dbReference type="EMBL" id="KAF2156861.1"/>
    </source>
</evidence>
<evidence type="ECO:0000256" key="5">
    <source>
        <dbReference type="RuleBase" id="RU000461"/>
    </source>
</evidence>
<evidence type="ECO:0000256" key="3">
    <source>
        <dbReference type="ARBA" id="ARBA00023004"/>
    </source>
</evidence>
<protein>
    <submittedName>
        <fullName evidence="7">Cytochrome P450</fullName>
    </submittedName>
</protein>
<evidence type="ECO:0000256" key="1">
    <source>
        <dbReference type="ARBA" id="ARBA00001971"/>
    </source>
</evidence>
<dbReference type="InterPro" id="IPR002401">
    <property type="entry name" value="Cyt_P450_E_grp-I"/>
</dbReference>
<keyword evidence="3 4" id="KW-0408">Iron</keyword>
<dbReference type="OrthoDB" id="1470350at2759"/>
<organism evidence="7 8">
    <name type="scientific">Myriangium duriaei CBS 260.36</name>
    <dbReference type="NCBI Taxonomy" id="1168546"/>
    <lineage>
        <taxon>Eukaryota</taxon>
        <taxon>Fungi</taxon>
        <taxon>Dikarya</taxon>
        <taxon>Ascomycota</taxon>
        <taxon>Pezizomycotina</taxon>
        <taxon>Dothideomycetes</taxon>
        <taxon>Dothideomycetidae</taxon>
        <taxon>Myriangiales</taxon>
        <taxon>Myriangiaceae</taxon>
        <taxon>Myriangium</taxon>
    </lineage>
</organism>
<evidence type="ECO:0000256" key="2">
    <source>
        <dbReference type="ARBA" id="ARBA00022723"/>
    </source>
</evidence>
<accession>A0A9P4J8P0</accession>
<keyword evidence="6" id="KW-1133">Transmembrane helix</keyword>
<dbReference type="GO" id="GO:0005506">
    <property type="term" value="F:iron ion binding"/>
    <property type="evidence" value="ECO:0007669"/>
    <property type="project" value="InterPro"/>
</dbReference>
<dbReference type="CDD" id="cd11062">
    <property type="entry name" value="CYP58-like"/>
    <property type="match status" value="1"/>
</dbReference>
<feature type="binding site" description="axial binding residue" evidence="4">
    <location>
        <position position="463"/>
    </location>
    <ligand>
        <name>heme</name>
        <dbReference type="ChEBI" id="CHEBI:30413"/>
    </ligand>
    <ligandPart>
        <name>Fe</name>
        <dbReference type="ChEBI" id="CHEBI:18248"/>
    </ligandPart>
</feature>